<feature type="region of interest" description="Disordered" evidence="1">
    <location>
        <begin position="51"/>
        <end position="72"/>
    </location>
</feature>
<comment type="caution">
    <text evidence="2">The sequence shown here is derived from an EMBL/GenBank/DDBJ whole genome shotgun (WGS) entry which is preliminary data.</text>
</comment>
<accession>A0A8T1WB27</accession>
<dbReference type="Proteomes" id="UP000694044">
    <property type="component" value="Unassembled WGS sequence"/>
</dbReference>
<reference evidence="2" key="1">
    <citation type="submission" date="2021-02" db="EMBL/GenBank/DDBJ databases">
        <authorList>
            <person name="Palmer J.M."/>
        </authorList>
    </citation>
    <scope>NUCLEOTIDE SEQUENCE</scope>
    <source>
        <strain evidence="2">SCRP734</strain>
    </source>
</reference>
<dbReference type="AlphaFoldDB" id="A0A8T1WB27"/>
<feature type="compositionally biased region" description="Basic and acidic residues" evidence="1">
    <location>
        <begin position="53"/>
        <end position="62"/>
    </location>
</feature>
<keyword evidence="3" id="KW-1185">Reference proteome</keyword>
<evidence type="ECO:0000313" key="3">
    <source>
        <dbReference type="Proteomes" id="UP000694044"/>
    </source>
</evidence>
<protein>
    <submittedName>
        <fullName evidence="2">Uncharacterized protein</fullName>
    </submittedName>
</protein>
<name>A0A8T1WB27_9STRA</name>
<dbReference type="EMBL" id="JAGDFM010000031">
    <property type="protein sequence ID" value="KAG7390495.1"/>
    <property type="molecule type" value="Genomic_DNA"/>
</dbReference>
<gene>
    <name evidence="2" type="ORF">PHYPSEUDO_007721</name>
</gene>
<evidence type="ECO:0000256" key="1">
    <source>
        <dbReference type="SAM" id="MobiDB-lite"/>
    </source>
</evidence>
<organism evidence="2 3">
    <name type="scientific">Phytophthora pseudosyringae</name>
    <dbReference type="NCBI Taxonomy" id="221518"/>
    <lineage>
        <taxon>Eukaryota</taxon>
        <taxon>Sar</taxon>
        <taxon>Stramenopiles</taxon>
        <taxon>Oomycota</taxon>
        <taxon>Peronosporomycetes</taxon>
        <taxon>Peronosporales</taxon>
        <taxon>Peronosporaceae</taxon>
        <taxon>Phytophthora</taxon>
    </lineage>
</organism>
<dbReference type="OrthoDB" id="117697at2759"/>
<evidence type="ECO:0000313" key="2">
    <source>
        <dbReference type="EMBL" id="KAG7390495.1"/>
    </source>
</evidence>
<proteinExistence type="predicted"/>
<sequence>MFDTIGIDCIITDELLKMGSSASNRNCKCIQQHLHGLKVRSTKLVRFSNTEKTMAKEERSETEAGASRARKAPSTAALPQLYIEKLVAYSPAKESWLSSRLFDDAGSAYSIGRV</sequence>